<dbReference type="Pfam" id="PF03466">
    <property type="entry name" value="LysR_substrate"/>
    <property type="match status" value="1"/>
</dbReference>
<dbReference type="PANTHER" id="PTHR30579">
    <property type="entry name" value="TRANSCRIPTIONAL REGULATOR"/>
    <property type="match status" value="1"/>
</dbReference>
<dbReference type="SUPFAM" id="SSF53850">
    <property type="entry name" value="Periplasmic binding protein-like II"/>
    <property type="match status" value="1"/>
</dbReference>
<dbReference type="Pfam" id="PF00126">
    <property type="entry name" value="HTH_1"/>
    <property type="match status" value="1"/>
</dbReference>
<proteinExistence type="inferred from homology"/>
<dbReference type="Gene3D" id="3.40.190.290">
    <property type="match status" value="1"/>
</dbReference>
<reference evidence="6 7" key="1">
    <citation type="submission" date="2023-09" db="EMBL/GenBank/DDBJ databases">
        <title>Thioclava shenzhenensis sp. nov., a multidrug resistant bacteria-antagonizing species isolated from coastal seawater.</title>
        <authorList>
            <person name="Long M."/>
        </authorList>
    </citation>
    <scope>NUCLEOTIDE SEQUENCE [LARGE SCALE GENOMIC DNA]</scope>
    <source>
        <strain evidence="6 7">FTW29</strain>
    </source>
</reference>
<organism evidence="6 7">
    <name type="scientific">Thioclava litoralis</name>
    <dbReference type="NCBI Taxonomy" id="3076557"/>
    <lineage>
        <taxon>Bacteria</taxon>
        <taxon>Pseudomonadati</taxon>
        <taxon>Pseudomonadota</taxon>
        <taxon>Alphaproteobacteria</taxon>
        <taxon>Rhodobacterales</taxon>
        <taxon>Paracoccaceae</taxon>
        <taxon>Thioclava</taxon>
    </lineage>
</organism>
<dbReference type="InterPro" id="IPR036388">
    <property type="entry name" value="WH-like_DNA-bd_sf"/>
</dbReference>
<dbReference type="PANTHER" id="PTHR30579:SF3">
    <property type="entry name" value="TRANSCRIPTIONAL REGULATORY PROTEIN"/>
    <property type="match status" value="1"/>
</dbReference>
<evidence type="ECO:0000256" key="4">
    <source>
        <dbReference type="ARBA" id="ARBA00023163"/>
    </source>
</evidence>
<dbReference type="Gene3D" id="1.10.10.10">
    <property type="entry name" value="Winged helix-like DNA-binding domain superfamily/Winged helix DNA-binding domain"/>
    <property type="match status" value="1"/>
</dbReference>
<sequence>MVKNAHKAPLSWDDLRFFLELVRAGSLMAAAARLSVEHSTVARRISGLEAALGLRLFDRLPRGWQPTSNATRLIARAEAVEREILALGRSASSIDELKGEVRISAPPVLLALLVAPGLARLGVTHPGIVPIMIGARRASDLDRAEADIALRLGPVSGLDLIVRKLGNVPYGLYGRQDQIERPAAERVYIGFDDSMPDLPQAVWLEEYVRKAGARIGVRSNDMATLLESARAGNGIAMLPCFAATEQPELTELPCNAPFEARPLHLVMHPDIRRAPRVRLVADRVAEHVRRQLDQNR</sequence>
<evidence type="ECO:0000256" key="1">
    <source>
        <dbReference type="ARBA" id="ARBA00009437"/>
    </source>
</evidence>
<accession>A0ABZ1DYW7</accession>
<dbReference type="InterPro" id="IPR005119">
    <property type="entry name" value="LysR_subst-bd"/>
</dbReference>
<keyword evidence="2" id="KW-0805">Transcription regulation</keyword>
<dbReference type="SUPFAM" id="SSF46785">
    <property type="entry name" value="Winged helix' DNA-binding domain"/>
    <property type="match status" value="1"/>
</dbReference>
<evidence type="ECO:0000256" key="2">
    <source>
        <dbReference type="ARBA" id="ARBA00023015"/>
    </source>
</evidence>
<evidence type="ECO:0000313" key="7">
    <source>
        <dbReference type="Proteomes" id="UP001623290"/>
    </source>
</evidence>
<dbReference type="Proteomes" id="UP001623290">
    <property type="component" value="Chromosome"/>
</dbReference>
<gene>
    <name evidence="6" type="ORF">RPE78_10915</name>
</gene>
<name>A0ABZ1DYW7_9RHOB</name>
<keyword evidence="3" id="KW-0238">DNA-binding</keyword>
<dbReference type="RefSeq" id="WP_406720559.1">
    <property type="nucleotide sequence ID" value="NZ_CP135443.1"/>
</dbReference>
<evidence type="ECO:0000256" key="3">
    <source>
        <dbReference type="ARBA" id="ARBA00023125"/>
    </source>
</evidence>
<comment type="similarity">
    <text evidence="1">Belongs to the LysR transcriptional regulatory family.</text>
</comment>
<dbReference type="PROSITE" id="PS50931">
    <property type="entry name" value="HTH_LYSR"/>
    <property type="match status" value="1"/>
</dbReference>
<keyword evidence="4" id="KW-0804">Transcription</keyword>
<evidence type="ECO:0000259" key="5">
    <source>
        <dbReference type="PROSITE" id="PS50931"/>
    </source>
</evidence>
<dbReference type="InterPro" id="IPR050176">
    <property type="entry name" value="LTTR"/>
</dbReference>
<dbReference type="EMBL" id="CP135443">
    <property type="protein sequence ID" value="WRY33192.1"/>
    <property type="molecule type" value="Genomic_DNA"/>
</dbReference>
<protein>
    <submittedName>
        <fullName evidence="6">LysR family transcriptional regulator</fullName>
    </submittedName>
</protein>
<evidence type="ECO:0000313" key="6">
    <source>
        <dbReference type="EMBL" id="WRY33192.1"/>
    </source>
</evidence>
<dbReference type="InterPro" id="IPR036390">
    <property type="entry name" value="WH_DNA-bd_sf"/>
</dbReference>
<keyword evidence="7" id="KW-1185">Reference proteome</keyword>
<dbReference type="InterPro" id="IPR000847">
    <property type="entry name" value="LysR_HTH_N"/>
</dbReference>
<feature type="domain" description="HTH lysR-type" evidence="5">
    <location>
        <begin position="10"/>
        <end position="67"/>
    </location>
</feature>